<keyword evidence="1" id="KW-0805">Transcription regulation</keyword>
<accession>A0A1V4AFI1</accession>
<protein>
    <recommendedName>
        <fullName evidence="4">GntR C-terminal domain-containing protein</fullName>
    </recommendedName>
</protein>
<name>A0A1V4AFI1_9ACTN</name>
<dbReference type="EMBL" id="MVFC01000001">
    <property type="protein sequence ID" value="OON82642.1"/>
    <property type="molecule type" value="Genomic_DNA"/>
</dbReference>
<evidence type="ECO:0000256" key="1">
    <source>
        <dbReference type="ARBA" id="ARBA00023015"/>
    </source>
</evidence>
<sequence length="86" mass="9215">MGRPAGPAERACGRADEGLLEQAFNSFNGYTQRDRALSDHVISDARESAAEHAAILDAFRAGVPAEAGAAMRVHPENPRTRVQAQE</sequence>
<dbReference type="AlphaFoldDB" id="A0A1V4AFI1"/>
<dbReference type="Pfam" id="PF07729">
    <property type="entry name" value="FCD"/>
    <property type="match status" value="1"/>
</dbReference>
<dbReference type="RefSeq" id="WP_077963781.1">
    <property type="nucleotide sequence ID" value="NZ_CP045178.1"/>
</dbReference>
<reference evidence="5 6" key="1">
    <citation type="submission" date="2017-02" db="EMBL/GenBank/DDBJ databases">
        <title>Draft Genome Sequence of Streptomyces tsukubaensis F601, a Producer of the immunosuppressant tacrolimus FK506.</title>
        <authorList>
            <person name="Zong G."/>
            <person name="Zhong C."/>
            <person name="Fu J."/>
            <person name="Qin R."/>
            <person name="Cao G."/>
        </authorList>
    </citation>
    <scope>NUCLEOTIDE SEQUENCE [LARGE SCALE GENOMIC DNA]</scope>
    <source>
        <strain evidence="5 6">F601</strain>
    </source>
</reference>
<evidence type="ECO:0000313" key="5">
    <source>
        <dbReference type="EMBL" id="OON82642.1"/>
    </source>
</evidence>
<dbReference type="STRING" id="83656.B1H18_00830"/>
<comment type="caution">
    <text evidence="5">The sequence shown here is derived from an EMBL/GenBank/DDBJ whole genome shotgun (WGS) entry which is preliminary data.</text>
</comment>
<gene>
    <name evidence="5" type="ORF">B1H18_00830</name>
</gene>
<organism evidence="5 6">
    <name type="scientific">Streptomyces tsukubensis</name>
    <dbReference type="NCBI Taxonomy" id="83656"/>
    <lineage>
        <taxon>Bacteria</taxon>
        <taxon>Bacillati</taxon>
        <taxon>Actinomycetota</taxon>
        <taxon>Actinomycetes</taxon>
        <taxon>Kitasatosporales</taxon>
        <taxon>Streptomycetaceae</taxon>
        <taxon>Streptomyces</taxon>
    </lineage>
</organism>
<evidence type="ECO:0000256" key="3">
    <source>
        <dbReference type="ARBA" id="ARBA00023163"/>
    </source>
</evidence>
<evidence type="ECO:0000313" key="6">
    <source>
        <dbReference type="Proteomes" id="UP000190539"/>
    </source>
</evidence>
<dbReference type="InterPro" id="IPR008920">
    <property type="entry name" value="TF_FadR/GntR_C"/>
</dbReference>
<dbReference type="Proteomes" id="UP000190539">
    <property type="component" value="Unassembled WGS sequence"/>
</dbReference>
<proteinExistence type="predicted"/>
<keyword evidence="2" id="KW-0238">DNA-binding</keyword>
<evidence type="ECO:0000259" key="4">
    <source>
        <dbReference type="Pfam" id="PF07729"/>
    </source>
</evidence>
<dbReference type="Gene3D" id="1.20.120.530">
    <property type="entry name" value="GntR ligand-binding domain-like"/>
    <property type="match status" value="1"/>
</dbReference>
<keyword evidence="3" id="KW-0804">Transcription</keyword>
<dbReference type="InterPro" id="IPR011711">
    <property type="entry name" value="GntR_C"/>
</dbReference>
<dbReference type="GO" id="GO:0003677">
    <property type="term" value="F:DNA binding"/>
    <property type="evidence" value="ECO:0007669"/>
    <property type="project" value="UniProtKB-KW"/>
</dbReference>
<keyword evidence="6" id="KW-1185">Reference proteome</keyword>
<dbReference type="SUPFAM" id="SSF48008">
    <property type="entry name" value="GntR ligand-binding domain-like"/>
    <property type="match status" value="1"/>
</dbReference>
<feature type="domain" description="GntR C-terminal" evidence="4">
    <location>
        <begin position="14"/>
        <end position="74"/>
    </location>
</feature>
<evidence type="ECO:0000256" key="2">
    <source>
        <dbReference type="ARBA" id="ARBA00023125"/>
    </source>
</evidence>